<evidence type="ECO:0000313" key="2">
    <source>
        <dbReference type="EMBL" id="QEO17421.1"/>
    </source>
</evidence>
<dbReference type="EMBL" id="CP043506">
    <property type="protein sequence ID" value="QEO17421.1"/>
    <property type="molecule type" value="Genomic_DNA"/>
</dbReference>
<sequence>MMSSSLGLQGDFDDIDLIEDVEGAFGFRLSDCDLSHCRTVGDLFELVKARLPASSFAGNCATAMTFYRLRRAIQPRIATTLRPGTSLSALSDLRVQELLRIIKEDCGLRPPGHFISCWGCVALVAIPALPVAAMALGLGWWSAILAALLAISVFRKMPIRLPDTLLTFGDLVRSVSSRNIGTLAKQGARLRTSEAWDIFRDVLSDHTLLPKEAIAPETLLLHPKLANA</sequence>
<dbReference type="KEGG" id="acek:FLP30_06565"/>
<accession>A0A5C1YN86</accession>
<protein>
    <submittedName>
        <fullName evidence="2">Acyl carrier protein</fullName>
    </submittedName>
</protein>
<keyword evidence="1" id="KW-0472">Membrane</keyword>
<dbReference type="RefSeq" id="WP_149279099.1">
    <property type="nucleotide sequence ID" value="NZ_CP043506.1"/>
</dbReference>
<dbReference type="InterPro" id="IPR036736">
    <property type="entry name" value="ACP-like_sf"/>
</dbReference>
<evidence type="ECO:0000256" key="1">
    <source>
        <dbReference type="SAM" id="Phobius"/>
    </source>
</evidence>
<dbReference type="AlphaFoldDB" id="A0A5C1YN86"/>
<feature type="transmembrane region" description="Helical" evidence="1">
    <location>
        <begin position="138"/>
        <end position="154"/>
    </location>
</feature>
<gene>
    <name evidence="2" type="ORF">FLP30_06565</name>
</gene>
<proteinExistence type="predicted"/>
<organism evidence="2 3">
    <name type="scientific">Acetobacter vaccinii</name>
    <dbReference type="NCBI Taxonomy" id="2592655"/>
    <lineage>
        <taxon>Bacteria</taxon>
        <taxon>Pseudomonadati</taxon>
        <taxon>Pseudomonadota</taxon>
        <taxon>Alphaproteobacteria</taxon>
        <taxon>Acetobacterales</taxon>
        <taxon>Acetobacteraceae</taxon>
        <taxon>Acetobacter</taxon>
    </lineage>
</organism>
<dbReference type="Gene3D" id="1.10.1200.10">
    <property type="entry name" value="ACP-like"/>
    <property type="match status" value="1"/>
</dbReference>
<dbReference type="SUPFAM" id="SSF47336">
    <property type="entry name" value="ACP-like"/>
    <property type="match status" value="1"/>
</dbReference>
<dbReference type="Proteomes" id="UP000324536">
    <property type="component" value="Chromosome"/>
</dbReference>
<name>A0A5C1YN86_9PROT</name>
<keyword evidence="1" id="KW-0812">Transmembrane</keyword>
<evidence type="ECO:0000313" key="3">
    <source>
        <dbReference type="Proteomes" id="UP000324536"/>
    </source>
</evidence>
<reference evidence="2 3" key="1">
    <citation type="submission" date="2019-09" db="EMBL/GenBank/DDBJ databases">
        <title>Genome sequencing of strain KACC 21233.</title>
        <authorList>
            <person name="Heo J."/>
            <person name="Kim S.-J."/>
            <person name="Kim J.-S."/>
            <person name="Hong S.-B."/>
            <person name="Kwon S.-W."/>
        </authorList>
    </citation>
    <scope>NUCLEOTIDE SEQUENCE [LARGE SCALE GENOMIC DNA]</scope>
    <source>
        <strain evidence="2 3">KACC 21233</strain>
    </source>
</reference>
<keyword evidence="3" id="KW-1185">Reference proteome</keyword>
<keyword evidence="1" id="KW-1133">Transmembrane helix</keyword>
<dbReference type="OrthoDB" id="7466720at2"/>